<protein>
    <submittedName>
        <fullName evidence="1">Terminase small subunit</fullName>
    </submittedName>
</protein>
<dbReference type="AlphaFoldDB" id="A0A839CL20"/>
<evidence type="ECO:0000313" key="1">
    <source>
        <dbReference type="EMBL" id="MBA8126054.1"/>
    </source>
</evidence>
<organism evidence="1 4">
    <name type="scientific">Klebsiella grimontii</name>
    <dbReference type="NCBI Taxonomy" id="2058152"/>
    <lineage>
        <taxon>Bacteria</taxon>
        <taxon>Pseudomonadati</taxon>
        <taxon>Pseudomonadota</taxon>
        <taxon>Gammaproteobacteria</taxon>
        <taxon>Enterobacterales</taxon>
        <taxon>Enterobacteriaceae</taxon>
        <taxon>Klebsiella/Raoultella group</taxon>
        <taxon>Klebsiella</taxon>
    </lineage>
</organism>
<dbReference type="Proteomes" id="UP000557483">
    <property type="component" value="Unassembled WGS sequence"/>
</dbReference>
<reference evidence="3 4" key="1">
    <citation type="submission" date="2020-06" db="EMBL/GenBank/DDBJ databases">
        <title>REHAB project genomes.</title>
        <authorList>
            <person name="Shaw L.P."/>
        </authorList>
    </citation>
    <scope>NUCLEOTIDE SEQUENCE [LARGE SCALE GENOMIC DNA]</scope>
    <source>
        <strain evidence="1 4">RHBSTW-00092</strain>
        <strain evidence="3">RHBSTW-00555</strain>
    </source>
</reference>
<dbReference type="Pfam" id="PF03592">
    <property type="entry name" value="Terminase_2"/>
    <property type="match status" value="1"/>
</dbReference>
<sequence length="210" mass="22850">MASKKLTADQQQLFDALTPLQKRFALAIIKGKNQTDAYKAAKGKAKTPEAIRNSASQIFTNLGVQAFLKSVQGEIVDEAIMTREEALKRLSKMGRTSIADIAEFSNSVVGEDDDGNPVFQAVWSFKDSALQDPDAMSAISELTTGKDGIKLKMHDPKAAIKQLAEMQGWDAPKKTELTGKDGGPLNQVTYTAEDYAKAQQKLEGRLEGLD</sequence>
<accession>A0A839CL20</accession>
<dbReference type="EMBL" id="CP055315">
    <property type="protein sequence ID" value="QLO51967.1"/>
    <property type="molecule type" value="Genomic_DNA"/>
</dbReference>
<dbReference type="GO" id="GO:0051276">
    <property type="term" value="P:chromosome organization"/>
    <property type="evidence" value="ECO:0007669"/>
    <property type="project" value="InterPro"/>
</dbReference>
<dbReference type="InterPro" id="IPR005335">
    <property type="entry name" value="Terminase_ssu"/>
</dbReference>
<reference evidence="2" key="2">
    <citation type="journal article" date="2021" name="Microb. Genom.">
        <title>A genomic epidemiological study shows that prevalence of antimicrobial resistance in Enterobacterales is associated with the livestock host, as well as antimicrobial usage.</title>
        <authorList>
            <person name="AbuOun M."/>
            <person name="Jones H."/>
            <person name="Stubberfield E."/>
            <person name="Gilson D."/>
            <person name="Shaw L.P."/>
            <person name="Hubbard A.T.M."/>
            <person name="Chau K.K."/>
            <person name="Sebra R."/>
            <person name="Peto T.E.A."/>
            <person name="Crook D.W."/>
            <person name="Read D.S."/>
            <person name="Gweon H.S."/>
            <person name="Walker A.S."/>
            <person name="Stoesser N."/>
            <person name="Smith R.P."/>
            <person name="Anjum M.F."/>
            <person name="On Behalf Of The Rehab Consortium."/>
        </authorList>
    </citation>
    <scope>NUCLEOTIDE SEQUENCE</scope>
    <source>
        <strain evidence="2">RHBSTW-00555</strain>
    </source>
</reference>
<evidence type="ECO:0000313" key="3">
    <source>
        <dbReference type="Proteomes" id="UP000510937"/>
    </source>
</evidence>
<evidence type="ECO:0000313" key="4">
    <source>
        <dbReference type="Proteomes" id="UP000557483"/>
    </source>
</evidence>
<gene>
    <name evidence="1" type="ORF">HV064_19440</name>
    <name evidence="2" type="ORF">HV234_10790</name>
</gene>
<name>A0A839CL20_9ENTR</name>
<proteinExistence type="predicted"/>
<evidence type="ECO:0000313" key="2">
    <source>
        <dbReference type="EMBL" id="QLO51967.1"/>
    </source>
</evidence>
<dbReference type="InterPro" id="IPR038713">
    <property type="entry name" value="Terminase_Gp1_N_sf"/>
</dbReference>
<dbReference type="EMBL" id="JABXRN010000001">
    <property type="protein sequence ID" value="MBA8126054.1"/>
    <property type="molecule type" value="Genomic_DNA"/>
</dbReference>
<dbReference type="Gene3D" id="1.10.10.1400">
    <property type="entry name" value="Terminase, small subunit, N-terminal DNA-binding domain, HTH motif"/>
    <property type="match status" value="1"/>
</dbReference>
<dbReference type="RefSeq" id="WP_023304876.1">
    <property type="nucleotide sequence ID" value="NZ_CP044527.1"/>
</dbReference>
<dbReference type="Proteomes" id="UP000510937">
    <property type="component" value="Chromosome"/>
</dbReference>